<comment type="subcellular location">
    <subcellularLocation>
        <location evidence="9">Cytoplasm</location>
    </subcellularLocation>
</comment>
<proteinExistence type="inferred from homology"/>
<dbReference type="UniPathway" id="UPA00241">
    <property type="reaction ID" value="UER00355"/>
</dbReference>
<dbReference type="InterPro" id="IPR001980">
    <property type="entry name" value="PPAT"/>
</dbReference>
<dbReference type="GO" id="GO:0005737">
    <property type="term" value="C:cytoplasm"/>
    <property type="evidence" value="ECO:0007669"/>
    <property type="project" value="UniProtKB-SubCell"/>
</dbReference>
<evidence type="ECO:0000256" key="9">
    <source>
        <dbReference type="HAMAP-Rule" id="MF_00151"/>
    </source>
</evidence>
<evidence type="ECO:0000256" key="1">
    <source>
        <dbReference type="ARBA" id="ARBA00022490"/>
    </source>
</evidence>
<keyword evidence="2 9" id="KW-0808">Transferase</keyword>
<evidence type="ECO:0000256" key="4">
    <source>
        <dbReference type="ARBA" id="ARBA00022741"/>
    </source>
</evidence>
<dbReference type="PANTHER" id="PTHR21342:SF1">
    <property type="entry name" value="PHOSPHOPANTETHEINE ADENYLYLTRANSFERASE"/>
    <property type="match status" value="1"/>
</dbReference>
<dbReference type="CDD" id="cd02163">
    <property type="entry name" value="PPAT"/>
    <property type="match status" value="1"/>
</dbReference>
<comment type="pathway">
    <text evidence="9">Cofactor biosynthesis; coenzyme A biosynthesis; CoA from (R)-pantothenate: step 4/5.</text>
</comment>
<protein>
    <recommendedName>
        <fullName evidence="9">Phosphopantetheine adenylyltransferase</fullName>
        <ecNumber evidence="9">2.7.7.3</ecNumber>
    </recommendedName>
    <alternativeName>
        <fullName evidence="9">Dephospho-CoA pyrophosphorylase</fullName>
    </alternativeName>
    <alternativeName>
        <fullName evidence="9">Pantetheine-phosphate adenylyltransferase</fullName>
        <shortName evidence="9">PPAT</shortName>
    </alternativeName>
</protein>
<keyword evidence="1 9" id="KW-0963">Cytoplasm</keyword>
<name>A0A5C5ZZY1_9BACT</name>
<evidence type="ECO:0000256" key="3">
    <source>
        <dbReference type="ARBA" id="ARBA00022695"/>
    </source>
</evidence>
<comment type="subunit">
    <text evidence="9">Homohexamer.</text>
</comment>
<feature type="binding site" evidence="9">
    <location>
        <begin position="118"/>
        <end position="120"/>
    </location>
    <ligand>
        <name>ATP</name>
        <dbReference type="ChEBI" id="CHEBI:30616"/>
    </ligand>
</feature>
<keyword evidence="7 9" id="KW-0173">Coenzyme A biosynthesis</keyword>
<dbReference type="OrthoDB" id="9806661at2"/>
<dbReference type="PANTHER" id="PTHR21342">
    <property type="entry name" value="PHOSPHOPANTETHEINE ADENYLYLTRANSFERASE"/>
    <property type="match status" value="1"/>
</dbReference>
<evidence type="ECO:0000256" key="2">
    <source>
        <dbReference type="ARBA" id="ARBA00022679"/>
    </source>
</evidence>
<feature type="binding site" evidence="9">
    <location>
        <position position="103"/>
    </location>
    <ligand>
        <name>substrate</name>
    </ligand>
</feature>
<dbReference type="NCBIfam" id="TIGR01510">
    <property type="entry name" value="coaD_prev_kdtB"/>
    <property type="match status" value="1"/>
</dbReference>
<dbReference type="EC" id="2.7.7.3" evidence="9"/>
<feature type="binding site" evidence="9">
    <location>
        <begin position="153"/>
        <end position="159"/>
    </location>
    <ligand>
        <name>ATP</name>
        <dbReference type="ChEBI" id="CHEBI:30616"/>
    </ligand>
</feature>
<evidence type="ECO:0000313" key="11">
    <source>
        <dbReference type="EMBL" id="TWT91903.1"/>
    </source>
</evidence>
<evidence type="ECO:0000256" key="5">
    <source>
        <dbReference type="ARBA" id="ARBA00022840"/>
    </source>
</evidence>
<comment type="cofactor">
    <cofactor evidence="9">
        <name>Mg(2+)</name>
        <dbReference type="ChEBI" id="CHEBI:18420"/>
    </cofactor>
</comment>
<evidence type="ECO:0000256" key="8">
    <source>
        <dbReference type="ARBA" id="ARBA00029346"/>
    </source>
</evidence>
<comment type="catalytic activity">
    <reaction evidence="8 9">
        <text>(R)-4'-phosphopantetheine + ATP + H(+) = 3'-dephospho-CoA + diphosphate</text>
        <dbReference type="Rhea" id="RHEA:19801"/>
        <dbReference type="ChEBI" id="CHEBI:15378"/>
        <dbReference type="ChEBI" id="CHEBI:30616"/>
        <dbReference type="ChEBI" id="CHEBI:33019"/>
        <dbReference type="ChEBI" id="CHEBI:57328"/>
        <dbReference type="ChEBI" id="CHEBI:61723"/>
        <dbReference type="EC" id="2.7.7.3"/>
    </reaction>
</comment>
<feature type="binding site" evidence="9">
    <location>
        <position position="47"/>
    </location>
    <ligand>
        <name>ATP</name>
        <dbReference type="ChEBI" id="CHEBI:30616"/>
    </ligand>
</feature>
<evidence type="ECO:0000313" key="12">
    <source>
        <dbReference type="Proteomes" id="UP000316213"/>
    </source>
</evidence>
<evidence type="ECO:0000256" key="7">
    <source>
        <dbReference type="ARBA" id="ARBA00022993"/>
    </source>
</evidence>
<feature type="binding site" evidence="9">
    <location>
        <position position="71"/>
    </location>
    <ligand>
        <name>substrate</name>
    </ligand>
</feature>
<dbReference type="NCBIfam" id="TIGR00125">
    <property type="entry name" value="cyt_tran_rel"/>
    <property type="match status" value="1"/>
</dbReference>
<evidence type="ECO:0000259" key="10">
    <source>
        <dbReference type="Pfam" id="PF01467"/>
    </source>
</evidence>
<comment type="similarity">
    <text evidence="9">Belongs to the bacterial CoaD family.</text>
</comment>
<accession>A0A5C5ZZY1</accession>
<dbReference type="HAMAP" id="MF_00151">
    <property type="entry name" value="PPAT_bact"/>
    <property type="match status" value="1"/>
</dbReference>
<dbReference type="PRINTS" id="PR01020">
    <property type="entry name" value="LPSBIOSNTHSS"/>
</dbReference>
<dbReference type="GO" id="GO:0005524">
    <property type="term" value="F:ATP binding"/>
    <property type="evidence" value="ECO:0007669"/>
    <property type="project" value="UniProtKB-KW"/>
</dbReference>
<evidence type="ECO:0000256" key="6">
    <source>
        <dbReference type="ARBA" id="ARBA00022842"/>
    </source>
</evidence>
<comment type="function">
    <text evidence="9">Reversibly transfers an adenylyl group from ATP to 4'-phosphopantetheine, yielding dephospho-CoA (dPCoA) and pyrophosphate.</text>
</comment>
<feature type="binding site" evidence="9">
    <location>
        <begin position="39"/>
        <end position="40"/>
    </location>
    <ligand>
        <name>ATP</name>
        <dbReference type="ChEBI" id="CHEBI:30616"/>
    </ligand>
</feature>
<keyword evidence="6 9" id="KW-0460">Magnesium</keyword>
<comment type="caution">
    <text evidence="11">The sequence shown here is derived from an EMBL/GenBank/DDBJ whole genome shotgun (WGS) entry which is preliminary data.</text>
</comment>
<dbReference type="EMBL" id="SJPM01000013">
    <property type="protein sequence ID" value="TWT91903.1"/>
    <property type="molecule type" value="Genomic_DNA"/>
</dbReference>
<keyword evidence="4 9" id="KW-0547">Nucleotide-binding</keyword>
<dbReference type="InterPro" id="IPR014729">
    <property type="entry name" value="Rossmann-like_a/b/a_fold"/>
</dbReference>
<sequence>MRPWLFVFLSALLFALKAFLLNTPKPSELSHRIAVYTGSFDPITSGHLHIIHRASQLFETLVIGIGINADKRPLFDSAERVELVRRVTDGLPNIRVETFDTLAVDFVRSLGSSVMVRGIRPLTDIAGEFTMMMANHQLDPAIETVFLMADERFAHVSSSLLKQIAAISDNDEHLAKFVPREIIPALREKLRNA</sequence>
<gene>
    <name evidence="9 11" type="primary">coaD</name>
    <name evidence="11" type="ORF">Pla100_49430</name>
</gene>
<reference evidence="11 12" key="1">
    <citation type="submission" date="2019-02" db="EMBL/GenBank/DDBJ databases">
        <title>Deep-cultivation of Planctomycetes and their phenomic and genomic characterization uncovers novel biology.</title>
        <authorList>
            <person name="Wiegand S."/>
            <person name="Jogler M."/>
            <person name="Boedeker C."/>
            <person name="Pinto D."/>
            <person name="Vollmers J."/>
            <person name="Rivas-Marin E."/>
            <person name="Kohn T."/>
            <person name="Peeters S.H."/>
            <person name="Heuer A."/>
            <person name="Rast P."/>
            <person name="Oberbeckmann S."/>
            <person name="Bunk B."/>
            <person name="Jeske O."/>
            <person name="Meyerdierks A."/>
            <person name="Storesund J.E."/>
            <person name="Kallscheuer N."/>
            <person name="Luecker S."/>
            <person name="Lage O.M."/>
            <person name="Pohl T."/>
            <person name="Merkel B.J."/>
            <person name="Hornburger P."/>
            <person name="Mueller R.-W."/>
            <person name="Bruemmer F."/>
            <person name="Labrenz M."/>
            <person name="Spormann A.M."/>
            <person name="Op Den Camp H."/>
            <person name="Overmann J."/>
            <person name="Amann R."/>
            <person name="Jetten M.S.M."/>
            <person name="Mascher T."/>
            <person name="Medema M.H."/>
            <person name="Devos D.P."/>
            <person name="Kaster A.-K."/>
            <person name="Ovreas L."/>
            <person name="Rohde M."/>
            <person name="Galperin M.Y."/>
            <person name="Jogler C."/>
        </authorList>
    </citation>
    <scope>NUCLEOTIDE SEQUENCE [LARGE SCALE GENOMIC DNA]</scope>
    <source>
        <strain evidence="11 12">Pla100</strain>
    </source>
</reference>
<dbReference type="InterPro" id="IPR004821">
    <property type="entry name" value="Cyt_trans-like"/>
</dbReference>
<feature type="binding site" evidence="9">
    <location>
        <position position="39"/>
    </location>
    <ligand>
        <name>substrate</name>
    </ligand>
</feature>
<keyword evidence="5 9" id="KW-0067">ATP-binding</keyword>
<keyword evidence="12" id="KW-1185">Reference proteome</keyword>
<feature type="binding site" evidence="9">
    <location>
        <position position="128"/>
    </location>
    <ligand>
        <name>ATP</name>
        <dbReference type="ChEBI" id="CHEBI:30616"/>
    </ligand>
</feature>
<feature type="domain" description="Cytidyltransferase-like" evidence="10">
    <location>
        <begin position="35"/>
        <end position="163"/>
    </location>
</feature>
<dbReference type="Pfam" id="PF01467">
    <property type="entry name" value="CTP_transf_like"/>
    <property type="match status" value="1"/>
</dbReference>
<keyword evidence="3 9" id="KW-0548">Nucleotidyltransferase</keyword>
<dbReference type="GO" id="GO:0015937">
    <property type="term" value="P:coenzyme A biosynthetic process"/>
    <property type="evidence" value="ECO:0007669"/>
    <property type="project" value="UniProtKB-UniRule"/>
</dbReference>
<dbReference type="SUPFAM" id="SSF52374">
    <property type="entry name" value="Nucleotidylyl transferase"/>
    <property type="match status" value="1"/>
</dbReference>
<organism evidence="11 12">
    <name type="scientific">Neorhodopirellula pilleata</name>
    <dbReference type="NCBI Taxonomy" id="2714738"/>
    <lineage>
        <taxon>Bacteria</taxon>
        <taxon>Pseudomonadati</taxon>
        <taxon>Planctomycetota</taxon>
        <taxon>Planctomycetia</taxon>
        <taxon>Pirellulales</taxon>
        <taxon>Pirellulaceae</taxon>
        <taxon>Neorhodopirellula</taxon>
    </lineage>
</organism>
<feature type="binding site" evidence="9">
    <location>
        <position position="117"/>
    </location>
    <ligand>
        <name>substrate</name>
    </ligand>
</feature>
<dbReference type="Proteomes" id="UP000316213">
    <property type="component" value="Unassembled WGS sequence"/>
</dbReference>
<feature type="site" description="Transition state stabilizer" evidence="9">
    <location>
        <position position="47"/>
    </location>
</feature>
<dbReference type="Gene3D" id="3.40.50.620">
    <property type="entry name" value="HUPs"/>
    <property type="match status" value="1"/>
</dbReference>
<dbReference type="GO" id="GO:0004595">
    <property type="term" value="F:pantetheine-phosphate adenylyltransferase activity"/>
    <property type="evidence" value="ECO:0007669"/>
    <property type="project" value="UniProtKB-UniRule"/>
</dbReference>
<dbReference type="AlphaFoldDB" id="A0A5C5ZZY1"/>